<dbReference type="InterPro" id="IPR039481">
    <property type="entry name" value="EXOC2/Sec5_N_dom"/>
</dbReference>
<proteinExistence type="inferred from homology"/>
<feature type="domain" description="Exocyst complex component EXOC2/Sec5 N-terminal" evidence="5">
    <location>
        <begin position="65"/>
        <end position="953"/>
    </location>
</feature>
<gene>
    <name evidence="6" type="ORF">METBISCDRAFT_24194</name>
</gene>
<dbReference type="Proteomes" id="UP000268321">
    <property type="component" value="Unassembled WGS sequence"/>
</dbReference>
<evidence type="ECO:0000256" key="4">
    <source>
        <dbReference type="RuleBase" id="RU365069"/>
    </source>
</evidence>
<dbReference type="GO" id="GO:0006893">
    <property type="term" value="P:Golgi to plasma membrane transport"/>
    <property type="evidence" value="ECO:0007669"/>
    <property type="project" value="UniProtKB-UniRule"/>
</dbReference>
<reference evidence="7" key="1">
    <citation type="journal article" date="2018" name="Nat. Microbiol.">
        <title>Leveraging single-cell genomics to expand the fungal tree of life.</title>
        <authorList>
            <person name="Ahrendt S.R."/>
            <person name="Quandt C.A."/>
            <person name="Ciobanu D."/>
            <person name="Clum A."/>
            <person name="Salamov A."/>
            <person name="Andreopoulos B."/>
            <person name="Cheng J.F."/>
            <person name="Woyke T."/>
            <person name="Pelin A."/>
            <person name="Henrissat B."/>
            <person name="Reynolds N.K."/>
            <person name="Benny G.L."/>
            <person name="Smith M.E."/>
            <person name="James T.Y."/>
            <person name="Grigoriev I.V."/>
        </authorList>
    </citation>
    <scope>NUCLEOTIDE SEQUENCE [LARGE SCALE GENOMIC DNA]</scope>
    <source>
        <strain evidence="7">Baker2002</strain>
    </source>
</reference>
<keyword evidence="7" id="KW-1185">Reference proteome</keyword>
<keyword evidence="4" id="KW-0653">Protein transport</keyword>
<dbReference type="OrthoDB" id="26242at2759"/>
<keyword evidence="3 4" id="KW-0268">Exocytosis</keyword>
<dbReference type="PANTHER" id="PTHR13043">
    <property type="entry name" value="EXOCYST COMPLEX COMPONENT SEC5"/>
    <property type="match status" value="1"/>
</dbReference>
<protein>
    <recommendedName>
        <fullName evidence="4">Exocyst complex component SEC5</fullName>
    </recommendedName>
</protein>
<comment type="subunit">
    <text evidence="4">Component of the exocyst complex.</text>
</comment>
<evidence type="ECO:0000313" key="6">
    <source>
        <dbReference type="EMBL" id="RKP29488.1"/>
    </source>
</evidence>
<dbReference type="Pfam" id="PF15469">
    <property type="entry name" value="Sec5"/>
    <property type="match status" value="1"/>
</dbReference>
<accession>A0A4P9ZA67</accession>
<dbReference type="PANTHER" id="PTHR13043:SF1">
    <property type="entry name" value="EXOCYST COMPLEX COMPONENT 2"/>
    <property type="match status" value="1"/>
</dbReference>
<keyword evidence="2 4" id="KW-0813">Transport</keyword>
<evidence type="ECO:0000256" key="2">
    <source>
        <dbReference type="ARBA" id="ARBA00022448"/>
    </source>
</evidence>
<comment type="similarity">
    <text evidence="1 4">Belongs to the SEC5 family.</text>
</comment>
<evidence type="ECO:0000313" key="7">
    <source>
        <dbReference type="Proteomes" id="UP000268321"/>
    </source>
</evidence>
<sequence>MLNYKDNDKTLLAFYRTDSLASPLPPDLASDNLDSPMQKLNALSTHLNATLAFHDTPLSDHSYVDPLSGRNVVDMLVQEGVVDLVTDPRIDKFLVSSQLFSPDAFLATVHENTPIELLVTGLDGLGRAIRNHTSELKSMLSENYELFVASKRYLDGVLAEFKALKSAAQQQRLKSKVFDPAIRRKIHASETLLSELEEFINSLNLLSNLMIRPIMEHNAKEAKVAALIDFVAANKALFCLPLRLVGCLEANNHDALIETYNRFLSDRSDLAREQQQAVSDATARGNTAELRSLERLHVLQNTALARVEDEVTKIATDYRRKAFKDLLSMDHEVSLQSSRRTALDVKFIDLVDKLHRLSLKNQDVNPIYEFLQLQLHKVDRELVHQHDKFEAKFAQMQRKLVDYITSLTEQRENGSYVKYIAEKFESVEQYFKALALTSSLAIDREKERTIVEIFHNSENLDLSIINETWLVLANFINGVVETFSSVLSKFVNNYVHYASPERGYNIDPHGLLRDQFFRVLDDIIAKLMKVFYAQSPADMTKVTPANYSSFLPHHTNSLSTMFYLSEISAGFNKILTLAGKYTLQLCSAHRSFDTNKQVARLREVSVLFDERLLEAICATWVNDCLQLYDLEIWEKYEGFSEAVQQHKTVYTKLMQVLFYYELAVLEIFRNLLIRPLDGGAGSVRIVSNYPSKRVIVSLEIQFMRSINVLIDSSMKRFKAEKAVANEKSLQDYRTEQSMYKILTMNNLSALSKIIFPQLLRKFDSLFSTNLLQQNLKLFADLDLVNITILNDINEIEKAWIEAQINEHFALVQRIPQRSLGVDPFVHKCLLHFVKLVHVLRPITDLQTFTLIIQQLQTHFLLKFLLSIRDASEKERVIAAILGNIKLDLDYFVKVFGALSTLSLDEYCVNLVRIILSQIGKIESIFSDLGYTSRNIEEKLKLALEQSRSEFTCFWSELE</sequence>
<dbReference type="GO" id="GO:0000145">
    <property type="term" value="C:exocyst"/>
    <property type="evidence" value="ECO:0007669"/>
    <property type="project" value="UniProtKB-UniRule"/>
</dbReference>
<evidence type="ECO:0000256" key="3">
    <source>
        <dbReference type="ARBA" id="ARBA00022483"/>
    </source>
</evidence>
<dbReference type="AlphaFoldDB" id="A0A4P9ZA67"/>
<dbReference type="GO" id="GO:0015031">
    <property type="term" value="P:protein transport"/>
    <property type="evidence" value="ECO:0007669"/>
    <property type="project" value="UniProtKB-KW"/>
</dbReference>
<name>A0A4P9ZA67_9ASCO</name>
<evidence type="ECO:0000256" key="1">
    <source>
        <dbReference type="ARBA" id="ARBA00010578"/>
    </source>
</evidence>
<dbReference type="GO" id="GO:0006887">
    <property type="term" value="P:exocytosis"/>
    <property type="evidence" value="ECO:0007669"/>
    <property type="project" value="UniProtKB-KW"/>
</dbReference>
<dbReference type="InterPro" id="IPR029175">
    <property type="entry name" value="EXOC2/Sec5"/>
</dbReference>
<comment type="function">
    <text evidence="4">Component of the exocyst complex involved in the docking of exocytic vesicles with fusion sites on the plasma membrane.</text>
</comment>
<organism evidence="6 7">
    <name type="scientific">Metschnikowia bicuspidata</name>
    <dbReference type="NCBI Taxonomy" id="27322"/>
    <lineage>
        <taxon>Eukaryota</taxon>
        <taxon>Fungi</taxon>
        <taxon>Dikarya</taxon>
        <taxon>Ascomycota</taxon>
        <taxon>Saccharomycotina</taxon>
        <taxon>Pichiomycetes</taxon>
        <taxon>Metschnikowiaceae</taxon>
        <taxon>Metschnikowia</taxon>
    </lineage>
</organism>
<dbReference type="EMBL" id="ML004485">
    <property type="protein sequence ID" value="RKP29488.1"/>
    <property type="molecule type" value="Genomic_DNA"/>
</dbReference>
<evidence type="ECO:0000259" key="5">
    <source>
        <dbReference type="Pfam" id="PF15469"/>
    </source>
</evidence>